<dbReference type="InterPro" id="IPR042175">
    <property type="entry name" value="Cell/Rod_MreC_2"/>
</dbReference>
<evidence type="ECO:0000256" key="3">
    <source>
        <dbReference type="ARBA" id="ARBA00022960"/>
    </source>
</evidence>
<keyword evidence="6" id="KW-0175">Coiled coil</keyword>
<comment type="function">
    <text evidence="5">Involved in formation and maintenance of cell shape.</text>
</comment>
<accession>A0A395VA26</accession>
<keyword evidence="3 5" id="KW-0133">Cell shape</keyword>
<dbReference type="PANTHER" id="PTHR34138:SF1">
    <property type="entry name" value="CELL SHAPE-DETERMINING PROTEIN MREC"/>
    <property type="match status" value="1"/>
</dbReference>
<comment type="caution">
    <text evidence="8">The sequence shown here is derived from an EMBL/GenBank/DDBJ whole genome shotgun (WGS) entry which is preliminary data.</text>
</comment>
<evidence type="ECO:0000256" key="1">
    <source>
        <dbReference type="ARBA" id="ARBA00009369"/>
    </source>
</evidence>
<dbReference type="GO" id="GO:0005886">
    <property type="term" value="C:plasma membrane"/>
    <property type="evidence" value="ECO:0007669"/>
    <property type="project" value="TreeGrafter"/>
</dbReference>
<protein>
    <recommendedName>
        <fullName evidence="2 5">Cell shape-determining protein MreC</fullName>
    </recommendedName>
    <alternativeName>
        <fullName evidence="4 5">Cell shape protein MreC</fullName>
    </alternativeName>
</protein>
<organism evidence="8 9">
    <name type="scientific">Roseburia hominis</name>
    <dbReference type="NCBI Taxonomy" id="301301"/>
    <lineage>
        <taxon>Bacteria</taxon>
        <taxon>Bacillati</taxon>
        <taxon>Bacillota</taxon>
        <taxon>Clostridia</taxon>
        <taxon>Lachnospirales</taxon>
        <taxon>Lachnospiraceae</taxon>
        <taxon>Roseburia</taxon>
    </lineage>
</organism>
<comment type="similarity">
    <text evidence="1 5">Belongs to the MreC family.</text>
</comment>
<evidence type="ECO:0000256" key="5">
    <source>
        <dbReference type="PIRNR" id="PIRNR038471"/>
    </source>
</evidence>
<dbReference type="RefSeq" id="WP_118096462.1">
    <property type="nucleotide sequence ID" value="NZ_CATWOB010000001.1"/>
</dbReference>
<evidence type="ECO:0000256" key="4">
    <source>
        <dbReference type="ARBA" id="ARBA00032089"/>
    </source>
</evidence>
<evidence type="ECO:0000256" key="2">
    <source>
        <dbReference type="ARBA" id="ARBA00013855"/>
    </source>
</evidence>
<dbReference type="GO" id="GO:0008360">
    <property type="term" value="P:regulation of cell shape"/>
    <property type="evidence" value="ECO:0007669"/>
    <property type="project" value="UniProtKB-KW"/>
</dbReference>
<reference evidence="8 9" key="1">
    <citation type="submission" date="2018-08" db="EMBL/GenBank/DDBJ databases">
        <title>A genome reference for cultivated species of the human gut microbiota.</title>
        <authorList>
            <person name="Zou Y."/>
            <person name="Xue W."/>
            <person name="Luo G."/>
        </authorList>
    </citation>
    <scope>NUCLEOTIDE SEQUENCE [LARGE SCALE GENOMIC DNA]</scope>
    <source>
        <strain evidence="8 9">AF22-12AC</strain>
    </source>
</reference>
<evidence type="ECO:0000259" key="7">
    <source>
        <dbReference type="Pfam" id="PF04085"/>
    </source>
</evidence>
<dbReference type="AlphaFoldDB" id="A0A395VA26"/>
<evidence type="ECO:0000313" key="8">
    <source>
        <dbReference type="EMBL" id="RGS42117.1"/>
    </source>
</evidence>
<evidence type="ECO:0000313" key="9">
    <source>
        <dbReference type="Proteomes" id="UP000266172"/>
    </source>
</evidence>
<dbReference type="Pfam" id="PF04085">
    <property type="entry name" value="MreC"/>
    <property type="match status" value="1"/>
</dbReference>
<dbReference type="EMBL" id="QRVL01000001">
    <property type="protein sequence ID" value="RGS42117.1"/>
    <property type="molecule type" value="Genomic_DNA"/>
</dbReference>
<feature type="coiled-coil region" evidence="6">
    <location>
        <begin position="71"/>
        <end position="98"/>
    </location>
</feature>
<proteinExistence type="inferred from homology"/>
<sequence>MKRKPKIVLPAKYILLILTVVCVAAMITSFTLNISGGPLNAVAGYVFVPMQRGINTVGAWITEKADNLKNLSDVMAENDALKKQVDELTSELNTNNLEQYELENLRELLALDQKYPSYEKVAANVIGKSSGNWFSYFTIDKGTDDGIEVDMNVIAGSGLVGIVTDVGPNYAKVTSIINDTAQVSGMVTTTSDNLIVNGSLQNMNENMVIEFSNLNDSDNKVAVGDPVVTSYISDKYQQGILIGYISSLSTDSNNLTKSGTITPAVDFEHIEEVLVILDKKQSAGE</sequence>
<dbReference type="Proteomes" id="UP000266172">
    <property type="component" value="Unassembled WGS sequence"/>
</dbReference>
<evidence type="ECO:0000256" key="6">
    <source>
        <dbReference type="SAM" id="Coils"/>
    </source>
</evidence>
<name>A0A395VA26_9FIRM</name>
<dbReference type="InterPro" id="IPR055342">
    <property type="entry name" value="MreC_beta-barrel_core"/>
</dbReference>
<dbReference type="PIRSF" id="PIRSF038471">
    <property type="entry name" value="MreC"/>
    <property type="match status" value="1"/>
</dbReference>
<dbReference type="NCBIfam" id="TIGR00219">
    <property type="entry name" value="mreC"/>
    <property type="match status" value="1"/>
</dbReference>
<feature type="domain" description="Rod shape-determining protein MreC beta-barrel core" evidence="7">
    <location>
        <begin position="125"/>
        <end position="276"/>
    </location>
</feature>
<gene>
    <name evidence="8" type="primary">mreC</name>
    <name evidence="8" type="ORF">DWX93_01935</name>
</gene>
<dbReference type="InterPro" id="IPR042177">
    <property type="entry name" value="Cell/Rod_1"/>
</dbReference>
<dbReference type="InterPro" id="IPR007221">
    <property type="entry name" value="MreC"/>
</dbReference>
<dbReference type="Gene3D" id="2.40.10.350">
    <property type="entry name" value="Rod shape-determining protein MreC, domain 2"/>
    <property type="match status" value="1"/>
</dbReference>
<dbReference type="PANTHER" id="PTHR34138">
    <property type="entry name" value="CELL SHAPE-DETERMINING PROTEIN MREC"/>
    <property type="match status" value="1"/>
</dbReference>
<dbReference type="Gene3D" id="2.40.10.340">
    <property type="entry name" value="Rod shape-determining protein MreC, domain 1"/>
    <property type="match status" value="1"/>
</dbReference>